<name>R7UPQ1_CAPTE</name>
<evidence type="ECO:0000313" key="3">
    <source>
        <dbReference type="EnsemblMetazoa" id="CapteP124705"/>
    </source>
</evidence>
<protein>
    <recommendedName>
        <fullName evidence="5">Secreted protein</fullName>
    </recommendedName>
</protein>
<reference evidence="4" key="1">
    <citation type="submission" date="2012-12" db="EMBL/GenBank/DDBJ databases">
        <authorList>
            <person name="Hellsten U."/>
            <person name="Grimwood J."/>
            <person name="Chapman J.A."/>
            <person name="Shapiro H."/>
            <person name="Aerts A."/>
            <person name="Otillar R.P."/>
            <person name="Terry A.Y."/>
            <person name="Boore J.L."/>
            <person name="Simakov O."/>
            <person name="Marletaz F."/>
            <person name="Cho S.-J."/>
            <person name="Edsinger-Gonzales E."/>
            <person name="Havlak P."/>
            <person name="Kuo D.-H."/>
            <person name="Larsson T."/>
            <person name="Lv J."/>
            <person name="Arendt D."/>
            <person name="Savage R."/>
            <person name="Osoegawa K."/>
            <person name="de Jong P."/>
            <person name="Lindberg D.R."/>
            <person name="Seaver E.C."/>
            <person name="Weisblat D.A."/>
            <person name="Putnam N.H."/>
            <person name="Grigoriev I.V."/>
            <person name="Rokhsar D.S."/>
        </authorList>
    </citation>
    <scope>NUCLEOTIDE SEQUENCE</scope>
    <source>
        <strain evidence="4">I ESC-2004</strain>
    </source>
</reference>
<reference evidence="3" key="3">
    <citation type="submission" date="2015-06" db="UniProtKB">
        <authorList>
            <consortium name="EnsemblMetazoa"/>
        </authorList>
    </citation>
    <scope>IDENTIFICATION</scope>
</reference>
<organism evidence="2">
    <name type="scientific">Capitella teleta</name>
    <name type="common">Polychaete worm</name>
    <dbReference type="NCBI Taxonomy" id="283909"/>
    <lineage>
        <taxon>Eukaryota</taxon>
        <taxon>Metazoa</taxon>
        <taxon>Spiralia</taxon>
        <taxon>Lophotrochozoa</taxon>
        <taxon>Annelida</taxon>
        <taxon>Polychaeta</taxon>
        <taxon>Sedentaria</taxon>
        <taxon>Scolecida</taxon>
        <taxon>Capitellidae</taxon>
        <taxon>Capitella</taxon>
    </lineage>
</organism>
<keyword evidence="4" id="KW-1185">Reference proteome</keyword>
<gene>
    <name evidence="2" type="ORF">CAPTEDRAFT_124705</name>
</gene>
<evidence type="ECO:0008006" key="5">
    <source>
        <dbReference type="Google" id="ProtNLM"/>
    </source>
</evidence>
<dbReference type="Proteomes" id="UP000014760">
    <property type="component" value="Unassembled WGS sequence"/>
</dbReference>
<feature type="chain" id="PRO_5008788203" description="Secreted protein" evidence="1">
    <location>
        <begin position="17"/>
        <end position="58"/>
    </location>
</feature>
<evidence type="ECO:0000313" key="2">
    <source>
        <dbReference type="EMBL" id="ELU05411.1"/>
    </source>
</evidence>
<feature type="signal peptide" evidence="1">
    <location>
        <begin position="1"/>
        <end position="16"/>
    </location>
</feature>
<proteinExistence type="predicted"/>
<evidence type="ECO:0000313" key="4">
    <source>
        <dbReference type="Proteomes" id="UP000014760"/>
    </source>
</evidence>
<accession>R7UPQ1</accession>
<sequence>MVGLSGALCSSCGVSACSPLWLGCRVLCSSCGVSACSPLWLGCRVLSVHRVESVLVLR</sequence>
<evidence type="ECO:0000256" key="1">
    <source>
        <dbReference type="SAM" id="SignalP"/>
    </source>
</evidence>
<dbReference type="EMBL" id="AMQN01007840">
    <property type="status" value="NOT_ANNOTATED_CDS"/>
    <property type="molecule type" value="Genomic_DNA"/>
</dbReference>
<dbReference type="AlphaFoldDB" id="R7UPQ1"/>
<dbReference type="EMBL" id="KB301531">
    <property type="protein sequence ID" value="ELU05411.1"/>
    <property type="molecule type" value="Genomic_DNA"/>
</dbReference>
<keyword evidence="1" id="KW-0732">Signal</keyword>
<dbReference type="HOGENOM" id="CLU_2981096_0_0_1"/>
<reference evidence="2 4" key="2">
    <citation type="journal article" date="2013" name="Nature">
        <title>Insights into bilaterian evolution from three spiralian genomes.</title>
        <authorList>
            <person name="Simakov O."/>
            <person name="Marletaz F."/>
            <person name="Cho S.J."/>
            <person name="Edsinger-Gonzales E."/>
            <person name="Havlak P."/>
            <person name="Hellsten U."/>
            <person name="Kuo D.H."/>
            <person name="Larsson T."/>
            <person name="Lv J."/>
            <person name="Arendt D."/>
            <person name="Savage R."/>
            <person name="Osoegawa K."/>
            <person name="de Jong P."/>
            <person name="Grimwood J."/>
            <person name="Chapman J.A."/>
            <person name="Shapiro H."/>
            <person name="Aerts A."/>
            <person name="Otillar R.P."/>
            <person name="Terry A.Y."/>
            <person name="Boore J.L."/>
            <person name="Grigoriev I.V."/>
            <person name="Lindberg D.R."/>
            <person name="Seaver E.C."/>
            <person name="Weisblat D.A."/>
            <person name="Putnam N.H."/>
            <person name="Rokhsar D.S."/>
        </authorList>
    </citation>
    <scope>NUCLEOTIDE SEQUENCE</scope>
    <source>
        <strain evidence="2 4">I ESC-2004</strain>
    </source>
</reference>
<dbReference type="EnsemblMetazoa" id="CapteT124705">
    <property type="protein sequence ID" value="CapteP124705"/>
    <property type="gene ID" value="CapteG124705"/>
</dbReference>